<reference evidence="11" key="1">
    <citation type="submission" date="2023-03" db="EMBL/GenBank/DDBJ databases">
        <title>Mating type loci evolution in Malassezia.</title>
        <authorList>
            <person name="Coelho M.A."/>
        </authorList>
    </citation>
    <scope>NUCLEOTIDE SEQUENCE</scope>
    <source>
        <strain evidence="11">CBS 11721</strain>
    </source>
</reference>
<dbReference type="InterPro" id="IPR032387">
    <property type="entry name" value="ACAS_N"/>
</dbReference>
<sequence>MPPSRASDREARNLTYEAQEPAFIRNMRERLRGSAQRPNKRKDVDENDPVLEWLGTDGRPAPRNEERDDDADSEEDDDVKHAQVVVLKEGKHLTREEYYEQKEAGSTADTNKNISDAASAPGIIPRKGRRTGMEVSSPMAAVKEAISAHKARNQVKTFDIAPRLSGKDLSLPIPHIGEEDYKRDYQRSIGDHRKEFWAEQARATIDWVRPFRTVTSGGFDKGDIAWFLEGELNATYNLVDRWAIERPDDVAIIWEADEPGNERFITYSELLASVCQVAGTLQAHGVKKGDIVVIYLPMIPEAAISMLACARIGAVHSVVFAGFSADSLRDRINDSQARILITSDEGRRGGRTIATKSIVDAALTECPLVENVLVVQRTGTEGIPWVEGRDKWLHEEMNKQRTYCAPVTVNSEDPLFVLYTSGSTGKPKGIVHSTAGYLLGAALTTKHVFDVHRGDRFGCMADIGWITGHTYVVYGPLMNGVTTLIFESTPVYPTASRYWDTVDKFHLTQFYTAPTSIRLLRRLGDDYVRSHNLSTLRTLGSVGEPINTEAWHWYNDHVGRGQCAIVDTYWMTEGGSHMVTALPGAIKVKPGSATLPFWGIDALILDPHTGKEVTEPHVEGALVIRQPWPSMARTISKDHKRFLETYLKVYPGHFFTGDSAARDDDGYIWIKGRVDDVINVSGHRMSTAEIESALAGYPGVAESAAVGAPDEMTGQSITAFVVLKPEFMYDSEETLIKELVIQVRRAIGPFATPKRIVIVNDLPKTRSGKIMRRILRKIVYHETDQLGDLSSIMDPNVVEEIKFEAA</sequence>
<evidence type="ECO:0000256" key="1">
    <source>
        <dbReference type="ARBA" id="ARBA00006432"/>
    </source>
</evidence>
<dbReference type="Gene3D" id="3.40.50.12780">
    <property type="entry name" value="N-terminal domain of ligase-like"/>
    <property type="match status" value="1"/>
</dbReference>
<dbReference type="Pfam" id="PF00501">
    <property type="entry name" value="AMP-binding"/>
    <property type="match status" value="1"/>
</dbReference>
<dbReference type="Pfam" id="PF16177">
    <property type="entry name" value="ACAS_N"/>
    <property type="match status" value="1"/>
</dbReference>
<organism evidence="11 12">
    <name type="scientific">Malassezia cuniculi</name>
    <dbReference type="NCBI Taxonomy" id="948313"/>
    <lineage>
        <taxon>Eukaryota</taxon>
        <taxon>Fungi</taxon>
        <taxon>Dikarya</taxon>
        <taxon>Basidiomycota</taxon>
        <taxon>Ustilaginomycotina</taxon>
        <taxon>Malasseziomycetes</taxon>
        <taxon>Malasseziales</taxon>
        <taxon>Malasseziaceae</taxon>
        <taxon>Malassezia</taxon>
    </lineage>
</organism>
<evidence type="ECO:0000256" key="5">
    <source>
        <dbReference type="RuleBase" id="RU361147"/>
    </source>
</evidence>
<name>A0AAF0ENR3_9BASI</name>
<feature type="compositionally biased region" description="Basic and acidic residues" evidence="6">
    <location>
        <begin position="1"/>
        <end position="12"/>
    </location>
</feature>
<dbReference type="Proteomes" id="UP001219933">
    <property type="component" value="Chromosome 1"/>
</dbReference>
<dbReference type="AlphaFoldDB" id="A0AAF0ENR3"/>
<dbReference type="InterPro" id="IPR000873">
    <property type="entry name" value="AMP-dep_synth/lig_dom"/>
</dbReference>
<dbReference type="Pfam" id="PF15377">
    <property type="entry name" value="DUF4604"/>
    <property type="match status" value="1"/>
</dbReference>
<evidence type="ECO:0000256" key="3">
    <source>
        <dbReference type="ARBA" id="ARBA00022741"/>
    </source>
</evidence>
<evidence type="ECO:0000313" key="11">
    <source>
        <dbReference type="EMBL" id="WFD33771.1"/>
    </source>
</evidence>
<keyword evidence="2 5" id="KW-0436">Ligase</keyword>
<dbReference type="PROSITE" id="PS00455">
    <property type="entry name" value="AMP_BINDING"/>
    <property type="match status" value="1"/>
</dbReference>
<feature type="domain" description="AMP-dependent synthetase/ligase" evidence="7">
    <location>
        <begin position="240"/>
        <end position="628"/>
    </location>
</feature>
<comment type="catalytic activity">
    <reaction evidence="5">
        <text>acetate + ATP + CoA = acetyl-CoA + AMP + diphosphate</text>
        <dbReference type="Rhea" id="RHEA:23176"/>
        <dbReference type="ChEBI" id="CHEBI:30089"/>
        <dbReference type="ChEBI" id="CHEBI:30616"/>
        <dbReference type="ChEBI" id="CHEBI:33019"/>
        <dbReference type="ChEBI" id="CHEBI:57287"/>
        <dbReference type="ChEBI" id="CHEBI:57288"/>
        <dbReference type="ChEBI" id="CHEBI:456215"/>
        <dbReference type="EC" id="6.2.1.1"/>
    </reaction>
</comment>
<evidence type="ECO:0000256" key="2">
    <source>
        <dbReference type="ARBA" id="ARBA00022598"/>
    </source>
</evidence>
<feature type="domain" description="AMP-binding enzyme C-terminal" evidence="8">
    <location>
        <begin position="689"/>
        <end position="769"/>
    </location>
</feature>
<evidence type="ECO:0000259" key="9">
    <source>
        <dbReference type="Pfam" id="PF15377"/>
    </source>
</evidence>
<dbReference type="SUPFAM" id="SSF56801">
    <property type="entry name" value="Acetyl-CoA synthetase-like"/>
    <property type="match status" value="1"/>
</dbReference>
<dbReference type="InterPro" id="IPR020845">
    <property type="entry name" value="AMP-binding_CS"/>
</dbReference>
<feature type="domain" description="Acetyl-coenzyme A synthetase N-terminal" evidence="10">
    <location>
        <begin position="181"/>
        <end position="237"/>
    </location>
</feature>
<dbReference type="PANTHER" id="PTHR24095:SF14">
    <property type="entry name" value="ACETYL-COENZYME A SYNTHETASE 1"/>
    <property type="match status" value="1"/>
</dbReference>
<accession>A0AAF0ENR3</accession>
<dbReference type="Pfam" id="PF13193">
    <property type="entry name" value="AMP-binding_C"/>
    <property type="match status" value="1"/>
</dbReference>
<dbReference type="InterPro" id="IPR042099">
    <property type="entry name" value="ANL_N_sf"/>
</dbReference>
<dbReference type="CDD" id="cd05966">
    <property type="entry name" value="ACS"/>
    <property type="match status" value="1"/>
</dbReference>
<dbReference type="GO" id="GO:0005829">
    <property type="term" value="C:cytosol"/>
    <property type="evidence" value="ECO:0007669"/>
    <property type="project" value="TreeGrafter"/>
</dbReference>
<dbReference type="PANTHER" id="PTHR24095">
    <property type="entry name" value="ACETYL-COENZYME A SYNTHETASE"/>
    <property type="match status" value="1"/>
</dbReference>
<dbReference type="NCBIfam" id="TIGR02188">
    <property type="entry name" value="Ac_CoA_lig_AcsA"/>
    <property type="match status" value="1"/>
</dbReference>
<keyword evidence="4 5" id="KW-0067">ATP-binding</keyword>
<feature type="domain" description="DUF4604" evidence="9">
    <location>
        <begin position="12"/>
        <end position="112"/>
    </location>
</feature>
<dbReference type="FunFam" id="3.40.50.12780:FF:000001">
    <property type="entry name" value="Acetyl-coenzyme A synthetase"/>
    <property type="match status" value="1"/>
</dbReference>
<proteinExistence type="inferred from homology"/>
<dbReference type="InterPro" id="IPR045851">
    <property type="entry name" value="AMP-bd_C_sf"/>
</dbReference>
<dbReference type="EMBL" id="CP119877">
    <property type="protein sequence ID" value="WFD33771.1"/>
    <property type="molecule type" value="Genomic_DNA"/>
</dbReference>
<dbReference type="GO" id="GO:0005524">
    <property type="term" value="F:ATP binding"/>
    <property type="evidence" value="ECO:0007669"/>
    <property type="project" value="UniProtKB-UniRule"/>
</dbReference>
<evidence type="ECO:0000256" key="6">
    <source>
        <dbReference type="SAM" id="MobiDB-lite"/>
    </source>
</evidence>
<evidence type="ECO:0000256" key="4">
    <source>
        <dbReference type="ARBA" id="ARBA00022840"/>
    </source>
</evidence>
<feature type="compositionally biased region" description="Polar residues" evidence="6">
    <location>
        <begin position="107"/>
        <end position="116"/>
    </location>
</feature>
<dbReference type="InterPro" id="IPR027911">
    <property type="entry name" value="DUF4604"/>
</dbReference>
<feature type="region of interest" description="Disordered" evidence="6">
    <location>
        <begin position="1"/>
        <end position="81"/>
    </location>
</feature>
<dbReference type="NCBIfam" id="NF001208">
    <property type="entry name" value="PRK00174.1"/>
    <property type="match status" value="1"/>
</dbReference>
<dbReference type="EC" id="6.2.1.1" evidence="5"/>
<keyword evidence="12" id="KW-1185">Reference proteome</keyword>
<dbReference type="InterPro" id="IPR025110">
    <property type="entry name" value="AMP-bd_C"/>
</dbReference>
<evidence type="ECO:0000313" key="12">
    <source>
        <dbReference type="Proteomes" id="UP001219933"/>
    </source>
</evidence>
<evidence type="ECO:0000259" key="8">
    <source>
        <dbReference type="Pfam" id="PF13193"/>
    </source>
</evidence>
<protein>
    <recommendedName>
        <fullName evidence="5">Acetyl-coenzyme A synthetase</fullName>
        <ecNumber evidence="5">6.2.1.1</ecNumber>
    </recommendedName>
</protein>
<dbReference type="Gene3D" id="3.30.300.30">
    <property type="match status" value="1"/>
</dbReference>
<evidence type="ECO:0000259" key="7">
    <source>
        <dbReference type="Pfam" id="PF00501"/>
    </source>
</evidence>
<dbReference type="GO" id="GO:0016208">
    <property type="term" value="F:AMP binding"/>
    <property type="evidence" value="ECO:0007669"/>
    <property type="project" value="InterPro"/>
</dbReference>
<dbReference type="GO" id="GO:0019427">
    <property type="term" value="P:acetyl-CoA biosynthetic process from acetate"/>
    <property type="evidence" value="ECO:0007669"/>
    <property type="project" value="InterPro"/>
</dbReference>
<feature type="region of interest" description="Disordered" evidence="6">
    <location>
        <begin position="100"/>
        <end position="130"/>
    </location>
</feature>
<dbReference type="InterPro" id="IPR011904">
    <property type="entry name" value="Ac_CoA_lig"/>
</dbReference>
<comment type="similarity">
    <text evidence="1 5">Belongs to the ATP-dependent AMP-binding enzyme family.</text>
</comment>
<keyword evidence="3 5" id="KW-0547">Nucleotide-binding</keyword>
<evidence type="ECO:0000259" key="10">
    <source>
        <dbReference type="Pfam" id="PF16177"/>
    </source>
</evidence>
<dbReference type="GO" id="GO:0003987">
    <property type="term" value="F:acetate-CoA ligase activity"/>
    <property type="evidence" value="ECO:0007669"/>
    <property type="project" value="UniProtKB-UniRule"/>
</dbReference>
<feature type="compositionally biased region" description="Acidic residues" evidence="6">
    <location>
        <begin position="67"/>
        <end position="77"/>
    </location>
</feature>
<gene>
    <name evidence="11" type="primary">ACS1</name>
    <name evidence="11" type="ORF">MCUN1_000588</name>
</gene>